<name>A0ACC1IZ23_9FUNG</name>
<accession>A0ACC1IZ23</accession>
<reference evidence="1" key="1">
    <citation type="submission" date="2022-07" db="EMBL/GenBank/DDBJ databases">
        <title>Phylogenomic reconstructions and comparative analyses of Kickxellomycotina fungi.</title>
        <authorList>
            <person name="Reynolds N.K."/>
            <person name="Stajich J.E."/>
            <person name="Barry K."/>
            <person name="Grigoriev I.V."/>
            <person name="Crous P."/>
            <person name="Smith M.E."/>
        </authorList>
    </citation>
    <scope>NUCLEOTIDE SEQUENCE</scope>
    <source>
        <strain evidence="1">NRRL 5244</strain>
    </source>
</reference>
<comment type="caution">
    <text evidence="1">The sequence shown here is derived from an EMBL/GenBank/DDBJ whole genome shotgun (WGS) entry which is preliminary data.</text>
</comment>
<evidence type="ECO:0000313" key="2">
    <source>
        <dbReference type="Proteomes" id="UP001150603"/>
    </source>
</evidence>
<organism evidence="1 2">
    <name type="scientific">Linderina macrospora</name>
    <dbReference type="NCBI Taxonomy" id="4868"/>
    <lineage>
        <taxon>Eukaryota</taxon>
        <taxon>Fungi</taxon>
        <taxon>Fungi incertae sedis</taxon>
        <taxon>Zoopagomycota</taxon>
        <taxon>Kickxellomycotina</taxon>
        <taxon>Kickxellomycetes</taxon>
        <taxon>Kickxellales</taxon>
        <taxon>Kickxellaceae</taxon>
        <taxon>Linderina</taxon>
    </lineage>
</organism>
<evidence type="ECO:0000313" key="1">
    <source>
        <dbReference type="EMBL" id="KAJ1931402.1"/>
    </source>
</evidence>
<proteinExistence type="predicted"/>
<keyword evidence="2" id="KW-1185">Reference proteome</keyword>
<protein>
    <submittedName>
        <fullName evidence="1">Uncharacterized protein</fullName>
    </submittedName>
</protein>
<gene>
    <name evidence="1" type="ORF">FBU59_006724</name>
</gene>
<dbReference type="Proteomes" id="UP001150603">
    <property type="component" value="Unassembled WGS sequence"/>
</dbReference>
<sequence length="101" mass="11623">MKAFKLVRDLVVKHNVAGVTNMQQSLMLLNHMKKYGAVTNFRFMKDPVTHDRSGMAFVSYQHYDDANQALGERLQIVDGLVPPFNTIEVTPFVRQDSRNRK</sequence>
<dbReference type="EMBL" id="JANBPW010006021">
    <property type="protein sequence ID" value="KAJ1931402.1"/>
    <property type="molecule type" value="Genomic_DNA"/>
</dbReference>